<dbReference type="PROSITE" id="PS51892">
    <property type="entry name" value="SUBTILASE"/>
    <property type="match status" value="1"/>
</dbReference>
<evidence type="ECO:0000256" key="7">
    <source>
        <dbReference type="SAM" id="SignalP"/>
    </source>
</evidence>
<evidence type="ECO:0000256" key="2">
    <source>
        <dbReference type="ARBA" id="ARBA00022670"/>
    </source>
</evidence>
<dbReference type="InterPro" id="IPR036852">
    <property type="entry name" value="Peptidase_S8/S53_dom_sf"/>
</dbReference>
<feature type="chain" id="PRO_5043628054" description="Cucumisin" evidence="7">
    <location>
        <begin position="34"/>
        <end position="610"/>
    </location>
</feature>
<dbReference type="Gene3D" id="3.30.70.80">
    <property type="entry name" value="Peptidase S8 propeptide/proteinase inhibitor I9"/>
    <property type="match status" value="1"/>
</dbReference>
<keyword evidence="5" id="KW-0720">Serine protease</keyword>
<feature type="signal peptide" evidence="7">
    <location>
        <begin position="1"/>
        <end position="33"/>
    </location>
</feature>
<evidence type="ECO:0000259" key="10">
    <source>
        <dbReference type="Pfam" id="PF17766"/>
    </source>
</evidence>
<dbReference type="Gene3D" id="3.50.30.30">
    <property type="match status" value="1"/>
</dbReference>
<evidence type="ECO:0000256" key="1">
    <source>
        <dbReference type="ARBA" id="ARBA00011073"/>
    </source>
</evidence>
<dbReference type="GO" id="GO:0006508">
    <property type="term" value="P:proteolysis"/>
    <property type="evidence" value="ECO:0007669"/>
    <property type="project" value="UniProtKB-KW"/>
</dbReference>
<dbReference type="InterPro" id="IPR041469">
    <property type="entry name" value="Subtilisin-like_FN3"/>
</dbReference>
<evidence type="ECO:0000313" key="12">
    <source>
        <dbReference type="Proteomes" id="UP001157418"/>
    </source>
</evidence>
<dbReference type="Pfam" id="PF05922">
    <property type="entry name" value="Inhibitor_I9"/>
    <property type="match status" value="1"/>
</dbReference>
<feature type="domain" description="Subtilisin-like protease fibronectin type-III" evidence="10">
    <location>
        <begin position="506"/>
        <end position="607"/>
    </location>
</feature>
<dbReference type="InterPro" id="IPR015500">
    <property type="entry name" value="Peptidase_S8_subtilisin-rel"/>
</dbReference>
<name>A0AAU9N5E6_9ASTR</name>
<dbReference type="Gene3D" id="2.60.40.2310">
    <property type="match status" value="1"/>
</dbReference>
<comment type="caution">
    <text evidence="6">Lacks conserved residue(s) required for the propagation of feature annotation.</text>
</comment>
<keyword evidence="12" id="KW-1185">Reference proteome</keyword>
<comment type="similarity">
    <text evidence="1 6">Belongs to the peptidase S8 family.</text>
</comment>
<keyword evidence="4" id="KW-0378">Hydrolase</keyword>
<evidence type="ECO:0000259" key="8">
    <source>
        <dbReference type="Pfam" id="PF00082"/>
    </source>
</evidence>
<dbReference type="Pfam" id="PF00082">
    <property type="entry name" value="Peptidase_S8"/>
    <property type="match status" value="1"/>
</dbReference>
<dbReference type="InterPro" id="IPR023828">
    <property type="entry name" value="Peptidase_S8_Ser-AS"/>
</dbReference>
<dbReference type="Gene3D" id="3.40.50.200">
    <property type="entry name" value="Peptidase S8/S53 domain"/>
    <property type="match status" value="2"/>
</dbReference>
<evidence type="ECO:0000259" key="9">
    <source>
        <dbReference type="Pfam" id="PF05922"/>
    </source>
</evidence>
<dbReference type="PRINTS" id="PR00723">
    <property type="entry name" value="SUBTILISIN"/>
</dbReference>
<evidence type="ECO:0008006" key="13">
    <source>
        <dbReference type="Google" id="ProtNLM"/>
    </source>
</evidence>
<protein>
    <recommendedName>
        <fullName evidence="13">Cucumisin</fullName>
    </recommendedName>
</protein>
<dbReference type="PROSITE" id="PS00138">
    <property type="entry name" value="SUBTILASE_SER"/>
    <property type="match status" value="1"/>
</dbReference>
<evidence type="ECO:0000313" key="11">
    <source>
        <dbReference type="EMBL" id="CAH1433379.1"/>
    </source>
</evidence>
<dbReference type="InterPro" id="IPR000209">
    <property type="entry name" value="Peptidase_S8/S53_dom"/>
</dbReference>
<accession>A0AAU9N5E6</accession>
<reference evidence="11 12" key="1">
    <citation type="submission" date="2022-01" db="EMBL/GenBank/DDBJ databases">
        <authorList>
            <person name="Xiong W."/>
            <person name="Schranz E."/>
        </authorList>
    </citation>
    <scope>NUCLEOTIDE SEQUENCE [LARGE SCALE GENOMIC DNA]</scope>
</reference>
<dbReference type="PANTHER" id="PTHR10795">
    <property type="entry name" value="PROPROTEIN CONVERTASE SUBTILISIN/KEXIN"/>
    <property type="match status" value="1"/>
</dbReference>
<feature type="domain" description="Inhibitor I9" evidence="9">
    <location>
        <begin position="41"/>
        <end position="119"/>
    </location>
</feature>
<dbReference type="Proteomes" id="UP001157418">
    <property type="component" value="Unassembled WGS sequence"/>
</dbReference>
<dbReference type="InterPro" id="IPR045051">
    <property type="entry name" value="SBT"/>
</dbReference>
<proteinExistence type="inferred from homology"/>
<comment type="caution">
    <text evidence="11">The sequence shown here is derived from an EMBL/GenBank/DDBJ whole genome shotgun (WGS) entry which is preliminary data.</text>
</comment>
<dbReference type="InterPro" id="IPR037045">
    <property type="entry name" value="S8pro/Inhibitor_I9_sf"/>
</dbReference>
<dbReference type="Pfam" id="PF17766">
    <property type="entry name" value="fn3_6"/>
    <property type="match status" value="1"/>
</dbReference>
<organism evidence="11 12">
    <name type="scientific">Lactuca virosa</name>
    <dbReference type="NCBI Taxonomy" id="75947"/>
    <lineage>
        <taxon>Eukaryota</taxon>
        <taxon>Viridiplantae</taxon>
        <taxon>Streptophyta</taxon>
        <taxon>Embryophyta</taxon>
        <taxon>Tracheophyta</taxon>
        <taxon>Spermatophyta</taxon>
        <taxon>Magnoliopsida</taxon>
        <taxon>eudicotyledons</taxon>
        <taxon>Gunneridae</taxon>
        <taxon>Pentapetalae</taxon>
        <taxon>asterids</taxon>
        <taxon>campanulids</taxon>
        <taxon>Asterales</taxon>
        <taxon>Asteraceae</taxon>
        <taxon>Cichorioideae</taxon>
        <taxon>Cichorieae</taxon>
        <taxon>Lactucinae</taxon>
        <taxon>Lactuca</taxon>
    </lineage>
</organism>
<sequence>MNVELSSQTYLHQLSLLLNLCLLLLLLPISIQAESEGNRQVYVVYMGHNTLDDASASSLHLSMLQQHKNYRHSYKRDSANHMLQRYTKSFHGFAARLTEEEAAKLSGMEGVVSVFPSRMNKMATTSSWDFLGFPITAKRSTKESDIIIGVFDSGIWPESPSLNDKGYGPPPAKWKGICEANFTCNNCSMDSFGCCQHTKNPDLITPVKLGNGIVVNGVSVNPFTLHGMYPLIYAGDVPNVMAGFNGSVSRLCSPNSLDKNLVKGKIILCDAISSGEPEMMAGAVGSIMKYPGPYFDAVASYTLPVSVVNSDQAIRNARYIQSTRNATAVIMKSKDVKNASAPFVASFSSRGPNPITKSILKPDLAAPGVRILAAWSPAAPITHVQGDHRAVNFNMISGTSMACPHVSGIAAYVKSYNPTWSPAAIKSALMTTASAMSAQINTDAEFAYGAGNLNQMKAIKPGLIYDAVEVDYVSFLCQEGYSSKDIRIMTGVKTSSCSQLMEQAKDLNYPTFVIPTLRNKVVDLSFNRTVTNVGSATSTYRASITQPLVSGLIIQVEPDVLHFNHIGQKVSFTVFVQATIQNLDNPIISSALIWDDGVHQVRSPIVVHVP</sequence>
<gene>
    <name evidence="11" type="ORF">LVIROSA_LOCUS19972</name>
</gene>
<feature type="domain" description="Peptidase S8/S53" evidence="8">
    <location>
        <begin position="305"/>
        <end position="449"/>
    </location>
</feature>
<dbReference type="SUPFAM" id="SSF52743">
    <property type="entry name" value="Subtilisin-like"/>
    <property type="match status" value="1"/>
</dbReference>
<dbReference type="InterPro" id="IPR010259">
    <property type="entry name" value="S8pro/Inhibitor_I9"/>
</dbReference>
<keyword evidence="2" id="KW-0645">Protease</keyword>
<keyword evidence="3 7" id="KW-0732">Signal</keyword>
<evidence type="ECO:0000256" key="5">
    <source>
        <dbReference type="ARBA" id="ARBA00022825"/>
    </source>
</evidence>
<evidence type="ECO:0000256" key="3">
    <source>
        <dbReference type="ARBA" id="ARBA00022729"/>
    </source>
</evidence>
<dbReference type="AlphaFoldDB" id="A0AAU9N5E6"/>
<evidence type="ECO:0000256" key="4">
    <source>
        <dbReference type="ARBA" id="ARBA00022801"/>
    </source>
</evidence>
<dbReference type="EMBL" id="CAKMRJ010003334">
    <property type="protein sequence ID" value="CAH1433379.1"/>
    <property type="molecule type" value="Genomic_DNA"/>
</dbReference>
<dbReference type="GO" id="GO:0004252">
    <property type="term" value="F:serine-type endopeptidase activity"/>
    <property type="evidence" value="ECO:0007669"/>
    <property type="project" value="InterPro"/>
</dbReference>
<evidence type="ECO:0000256" key="6">
    <source>
        <dbReference type="PROSITE-ProRule" id="PRU01240"/>
    </source>
</evidence>